<accession>A0A6J5PKN3</accession>
<dbReference type="EMBL" id="LR796857">
    <property type="protein sequence ID" value="CAB4169745.1"/>
    <property type="molecule type" value="Genomic_DNA"/>
</dbReference>
<gene>
    <name evidence="1" type="ORF">UFOVP907_6</name>
</gene>
<name>A0A6J5PKN3_9CAUD</name>
<sequence length="59" mass="6802">MSDLPNFAAWSNENLAKFAMDAYVRMQEQQDAIMQLQGDFKDAMLEVRKLTIKLADVLH</sequence>
<protein>
    <submittedName>
        <fullName evidence="1">Uncharacterized protein</fullName>
    </submittedName>
</protein>
<organism evidence="1">
    <name type="scientific">uncultured Caudovirales phage</name>
    <dbReference type="NCBI Taxonomy" id="2100421"/>
    <lineage>
        <taxon>Viruses</taxon>
        <taxon>Duplodnaviria</taxon>
        <taxon>Heunggongvirae</taxon>
        <taxon>Uroviricota</taxon>
        <taxon>Caudoviricetes</taxon>
        <taxon>Peduoviridae</taxon>
        <taxon>Maltschvirus</taxon>
        <taxon>Maltschvirus maltsch</taxon>
    </lineage>
</organism>
<evidence type="ECO:0000313" key="1">
    <source>
        <dbReference type="EMBL" id="CAB4169745.1"/>
    </source>
</evidence>
<proteinExistence type="predicted"/>
<reference evidence="1" key="1">
    <citation type="submission" date="2020-05" db="EMBL/GenBank/DDBJ databases">
        <authorList>
            <person name="Chiriac C."/>
            <person name="Salcher M."/>
            <person name="Ghai R."/>
            <person name="Kavagutti S V."/>
        </authorList>
    </citation>
    <scope>NUCLEOTIDE SEQUENCE</scope>
</reference>